<organism evidence="3 4">
    <name type="scientific">Caldimonas aquatica</name>
    <dbReference type="NCBI Taxonomy" id="376175"/>
    <lineage>
        <taxon>Bacteria</taxon>
        <taxon>Pseudomonadati</taxon>
        <taxon>Pseudomonadota</taxon>
        <taxon>Betaproteobacteria</taxon>
        <taxon>Burkholderiales</taxon>
        <taxon>Sphaerotilaceae</taxon>
        <taxon>Caldimonas</taxon>
    </lineage>
</organism>
<dbReference type="Gene3D" id="1.10.287.70">
    <property type="match status" value="1"/>
</dbReference>
<keyword evidence="1" id="KW-0472">Membrane</keyword>
<keyword evidence="3" id="KW-0406">Ion transport</keyword>
<evidence type="ECO:0000256" key="1">
    <source>
        <dbReference type="SAM" id="Phobius"/>
    </source>
</evidence>
<keyword evidence="3" id="KW-0813">Transport</keyword>
<dbReference type="RefSeq" id="WP_264892846.1">
    <property type="nucleotide sequence ID" value="NZ_CP110257.1"/>
</dbReference>
<dbReference type="Proteomes" id="UP001163266">
    <property type="component" value="Chromosome"/>
</dbReference>
<keyword evidence="4" id="KW-1185">Reference proteome</keyword>
<name>A0ABY6MSU9_9BURK</name>
<reference evidence="3" key="1">
    <citation type="submission" date="2022-10" db="EMBL/GenBank/DDBJ databases">
        <title>Complete genome sequence of Schlegelella aquatica LMG 23380.</title>
        <authorList>
            <person name="Musilova J."/>
            <person name="Kourilova X."/>
            <person name="Bezdicek M."/>
            <person name="Hermankova K."/>
            <person name="Obruca S."/>
            <person name="Sedlar K."/>
        </authorList>
    </citation>
    <scope>NUCLEOTIDE SEQUENCE</scope>
    <source>
        <strain evidence="3">LMG 23380</strain>
    </source>
</reference>
<keyword evidence="3" id="KW-0407">Ion channel</keyword>
<evidence type="ECO:0000259" key="2">
    <source>
        <dbReference type="Pfam" id="PF07885"/>
    </source>
</evidence>
<protein>
    <submittedName>
        <fullName evidence="3">Potassium channel family protein</fullName>
    </submittedName>
</protein>
<keyword evidence="1" id="KW-1133">Transmembrane helix</keyword>
<dbReference type="GO" id="GO:0034220">
    <property type="term" value="P:monoatomic ion transmembrane transport"/>
    <property type="evidence" value="ECO:0007669"/>
    <property type="project" value="UniProtKB-KW"/>
</dbReference>
<dbReference type="SUPFAM" id="SSF81324">
    <property type="entry name" value="Voltage-gated potassium channels"/>
    <property type="match status" value="1"/>
</dbReference>
<gene>
    <name evidence="3" type="ORF">OMP39_00375</name>
</gene>
<dbReference type="Pfam" id="PF07885">
    <property type="entry name" value="Ion_trans_2"/>
    <property type="match status" value="1"/>
</dbReference>
<evidence type="ECO:0000313" key="3">
    <source>
        <dbReference type="EMBL" id="UZD55088.1"/>
    </source>
</evidence>
<keyword evidence="1" id="KW-0812">Transmembrane</keyword>
<dbReference type="InterPro" id="IPR013099">
    <property type="entry name" value="K_chnl_dom"/>
</dbReference>
<proteinExistence type="predicted"/>
<accession>A0ABY6MSU9</accession>
<evidence type="ECO:0000313" key="4">
    <source>
        <dbReference type="Proteomes" id="UP001163266"/>
    </source>
</evidence>
<sequence length="147" mass="16747">MTLVVVLVALLLVIATTTWHYEVLRVLGPRIAHLHVRPRVRLLLVLFGCLFAHAVEIGMYAVAAHQLAHAGIYGRFVEEASPSWWRAWYYSAETFTSLGYGDELLEGPMRLLSGIECLNGLLLIGWSVSYLHMAMLRSWPDRIRERE</sequence>
<feature type="domain" description="Potassium channel" evidence="2">
    <location>
        <begin position="70"/>
        <end position="135"/>
    </location>
</feature>
<dbReference type="EMBL" id="CP110257">
    <property type="protein sequence ID" value="UZD55088.1"/>
    <property type="molecule type" value="Genomic_DNA"/>
</dbReference>
<feature type="transmembrane region" description="Helical" evidence="1">
    <location>
        <begin position="42"/>
        <end position="63"/>
    </location>
</feature>